<dbReference type="WBParaSite" id="L893_g14585.t1">
    <property type="protein sequence ID" value="L893_g14585.t1"/>
    <property type="gene ID" value="L893_g14585"/>
</dbReference>
<evidence type="ECO:0000313" key="3">
    <source>
        <dbReference type="WBParaSite" id="L893_g14585.t1"/>
    </source>
</evidence>
<feature type="chain" id="PRO_5009312037" evidence="1">
    <location>
        <begin position="18"/>
        <end position="150"/>
    </location>
</feature>
<evidence type="ECO:0000256" key="1">
    <source>
        <dbReference type="SAM" id="SignalP"/>
    </source>
</evidence>
<keyword evidence="1" id="KW-0732">Signal</keyword>
<dbReference type="AlphaFoldDB" id="A0A1I7YBF6"/>
<accession>A0A1I7YBF6</accession>
<feature type="signal peptide" evidence="1">
    <location>
        <begin position="1"/>
        <end position="17"/>
    </location>
</feature>
<reference evidence="3" key="1">
    <citation type="submission" date="2016-11" db="UniProtKB">
        <authorList>
            <consortium name="WormBaseParasite"/>
        </authorList>
    </citation>
    <scope>IDENTIFICATION</scope>
</reference>
<protein>
    <submittedName>
        <fullName evidence="3">Uncharacterized protein</fullName>
    </submittedName>
</protein>
<proteinExistence type="predicted"/>
<dbReference type="Gene3D" id="1.20.120.1100">
    <property type="match status" value="1"/>
</dbReference>
<sequence length="150" mass="17321">MIKVIFPLLLVVGLASASPLFGSRKTSTPTIQEEFDDFYFALLLASNMKYLMPREFAPFINSLSPDDLKAVRYAWEHLGSDKLQLFGQFEKKFPGTYKNFMTAAKKFFKRCNALPLKTKRALATIVYVNYLLRHDEKKHSYELQKSNVLL</sequence>
<name>A0A1I7YBF6_9BILA</name>
<organism evidence="2 3">
    <name type="scientific">Steinernema glaseri</name>
    <dbReference type="NCBI Taxonomy" id="37863"/>
    <lineage>
        <taxon>Eukaryota</taxon>
        <taxon>Metazoa</taxon>
        <taxon>Ecdysozoa</taxon>
        <taxon>Nematoda</taxon>
        <taxon>Chromadorea</taxon>
        <taxon>Rhabditida</taxon>
        <taxon>Tylenchina</taxon>
        <taxon>Panagrolaimomorpha</taxon>
        <taxon>Strongyloidoidea</taxon>
        <taxon>Steinernematidae</taxon>
        <taxon>Steinernema</taxon>
    </lineage>
</organism>
<keyword evidence="2" id="KW-1185">Reference proteome</keyword>
<evidence type="ECO:0000313" key="2">
    <source>
        <dbReference type="Proteomes" id="UP000095287"/>
    </source>
</evidence>
<dbReference type="Proteomes" id="UP000095287">
    <property type="component" value="Unplaced"/>
</dbReference>